<dbReference type="RefSeq" id="WP_247814020.1">
    <property type="nucleotide sequence ID" value="NZ_CP095855.1"/>
</dbReference>
<dbReference type="Pfam" id="PF01220">
    <property type="entry name" value="DHquinase_II"/>
    <property type="match status" value="1"/>
</dbReference>
<dbReference type="NCBIfam" id="NF003806">
    <property type="entry name" value="PRK05395.1-3"/>
    <property type="match status" value="1"/>
</dbReference>
<evidence type="ECO:0000256" key="8">
    <source>
        <dbReference type="HAMAP-Rule" id="MF_00169"/>
    </source>
</evidence>
<feature type="site" description="Transition state stabilizer" evidence="8">
    <location>
        <position position="17"/>
    </location>
</feature>
<keyword evidence="8" id="KW-0057">Aromatic amino acid biosynthesis</keyword>
<evidence type="ECO:0000256" key="3">
    <source>
        <dbReference type="ARBA" id="ARBA00004902"/>
    </source>
</evidence>
<evidence type="ECO:0000256" key="5">
    <source>
        <dbReference type="ARBA" id="ARBA00011193"/>
    </source>
</evidence>
<feature type="binding site" evidence="8">
    <location>
        <begin position="98"/>
        <end position="99"/>
    </location>
    <ligand>
        <name>substrate</name>
    </ligand>
</feature>
<dbReference type="PROSITE" id="PS01029">
    <property type="entry name" value="DEHYDROQUINASE_II"/>
    <property type="match status" value="1"/>
</dbReference>
<keyword evidence="10" id="KW-1185">Reference proteome</keyword>
<feature type="binding site" evidence="8">
    <location>
        <position position="77"/>
    </location>
    <ligand>
        <name>substrate</name>
    </ligand>
</feature>
<evidence type="ECO:0000256" key="6">
    <source>
        <dbReference type="ARBA" id="ARBA00012060"/>
    </source>
</evidence>
<dbReference type="HAMAP" id="MF_00169">
    <property type="entry name" value="AroQ"/>
    <property type="match status" value="1"/>
</dbReference>
<reference evidence="9 10" key="1">
    <citation type="submission" date="2022-04" db="EMBL/GenBank/DDBJ databases">
        <title>The arsenic-methylating capacity of Chitinophaga filiformis YT5 during chitin decomposition.</title>
        <authorList>
            <person name="Chen G."/>
            <person name="Liang Y."/>
        </authorList>
    </citation>
    <scope>NUCLEOTIDE SEQUENCE [LARGE SCALE GENOMIC DNA]</scope>
    <source>
        <strain evidence="9 10">YT5</strain>
    </source>
</reference>
<dbReference type="InterPro" id="IPR018509">
    <property type="entry name" value="DHquinase_II_CS"/>
</dbReference>
<dbReference type="InterPro" id="IPR036441">
    <property type="entry name" value="DHquinase_II_sf"/>
</dbReference>
<dbReference type="GO" id="GO:0003855">
    <property type="term" value="F:3-dehydroquinate dehydratase activity"/>
    <property type="evidence" value="ECO:0007669"/>
    <property type="project" value="UniProtKB-EC"/>
</dbReference>
<evidence type="ECO:0000313" key="10">
    <source>
        <dbReference type="Proteomes" id="UP000830198"/>
    </source>
</evidence>
<dbReference type="EC" id="4.2.1.10" evidence="6 8"/>
<comment type="pathway">
    <text evidence="3 8">Metabolic intermediate biosynthesis; chorismate biosynthesis; chorismate from D-erythrose 4-phosphate and phosphoenolpyruvate: step 3/7.</text>
</comment>
<feature type="binding site" evidence="8">
    <location>
        <position position="71"/>
    </location>
    <ligand>
        <name>substrate</name>
    </ligand>
</feature>
<keyword evidence="7 8" id="KW-0456">Lyase</keyword>
<evidence type="ECO:0000256" key="7">
    <source>
        <dbReference type="ARBA" id="ARBA00023239"/>
    </source>
</evidence>
<comment type="catalytic activity">
    <reaction evidence="1 8">
        <text>3-dehydroquinate = 3-dehydroshikimate + H2O</text>
        <dbReference type="Rhea" id="RHEA:21096"/>
        <dbReference type="ChEBI" id="CHEBI:15377"/>
        <dbReference type="ChEBI" id="CHEBI:16630"/>
        <dbReference type="ChEBI" id="CHEBI:32364"/>
        <dbReference type="EC" id="4.2.1.10"/>
    </reaction>
</comment>
<proteinExistence type="inferred from homology"/>
<name>A0ABY4I7T1_CHIFI</name>
<feature type="binding site" evidence="8">
    <location>
        <position position="108"/>
    </location>
    <ligand>
        <name>substrate</name>
    </ligand>
</feature>
<dbReference type="InterPro" id="IPR001874">
    <property type="entry name" value="DHquinase_II"/>
</dbReference>
<dbReference type="NCBIfam" id="NF003807">
    <property type="entry name" value="PRK05395.1-4"/>
    <property type="match status" value="1"/>
</dbReference>
<accession>A0ABY4I7T1</accession>
<dbReference type="Proteomes" id="UP000830198">
    <property type="component" value="Chromosome"/>
</dbReference>
<dbReference type="EMBL" id="CP095855">
    <property type="protein sequence ID" value="UPK71922.1"/>
    <property type="molecule type" value="Genomic_DNA"/>
</dbReference>
<dbReference type="PANTHER" id="PTHR21272:SF3">
    <property type="entry name" value="CATABOLIC 3-DEHYDROQUINASE"/>
    <property type="match status" value="1"/>
</dbReference>
<dbReference type="CDD" id="cd00466">
    <property type="entry name" value="DHQase_II"/>
    <property type="match status" value="1"/>
</dbReference>
<comment type="similarity">
    <text evidence="4 8">Belongs to the type-II 3-dehydroquinase family.</text>
</comment>
<feature type="active site" description="Proton acceptor" evidence="8">
    <location>
        <position position="22"/>
    </location>
</feature>
<dbReference type="PANTHER" id="PTHR21272">
    <property type="entry name" value="CATABOLIC 3-DEHYDROQUINASE"/>
    <property type="match status" value="1"/>
</dbReference>
<keyword evidence="8" id="KW-0028">Amino-acid biosynthesis</keyword>
<protein>
    <recommendedName>
        <fullName evidence="6 8">3-dehydroquinate dehydratase</fullName>
        <shortName evidence="8">3-dehydroquinase</shortName>
        <ecNumber evidence="6 8">4.2.1.10</ecNumber>
    </recommendedName>
    <alternativeName>
        <fullName evidence="8">Type II DHQase</fullName>
    </alternativeName>
</protein>
<evidence type="ECO:0000256" key="2">
    <source>
        <dbReference type="ARBA" id="ARBA00003924"/>
    </source>
</evidence>
<dbReference type="PIRSF" id="PIRSF001399">
    <property type="entry name" value="DHquinase_II"/>
    <property type="match status" value="1"/>
</dbReference>
<dbReference type="SUPFAM" id="SSF52304">
    <property type="entry name" value="Type II 3-dehydroquinate dehydratase"/>
    <property type="match status" value="1"/>
</dbReference>
<evidence type="ECO:0000256" key="4">
    <source>
        <dbReference type="ARBA" id="ARBA00011037"/>
    </source>
</evidence>
<dbReference type="NCBIfam" id="TIGR01088">
    <property type="entry name" value="aroQ"/>
    <property type="match status" value="1"/>
</dbReference>
<comment type="subunit">
    <text evidence="5 8">Homododecamer.</text>
</comment>
<evidence type="ECO:0000256" key="1">
    <source>
        <dbReference type="ARBA" id="ARBA00001864"/>
    </source>
</evidence>
<dbReference type="NCBIfam" id="NF003805">
    <property type="entry name" value="PRK05395.1-2"/>
    <property type="match status" value="1"/>
</dbReference>
<gene>
    <name evidence="8 9" type="primary">aroQ</name>
    <name evidence="9" type="ORF">MYF79_11565</name>
</gene>
<comment type="function">
    <text evidence="2 8">Catalyzes a trans-dehydration via an enolate intermediate.</text>
</comment>
<organism evidence="9 10">
    <name type="scientific">Chitinophaga filiformis</name>
    <name type="common">Myxococcus filiformis</name>
    <name type="synonym">Flexibacter filiformis</name>
    <dbReference type="NCBI Taxonomy" id="104663"/>
    <lineage>
        <taxon>Bacteria</taxon>
        <taxon>Pseudomonadati</taxon>
        <taxon>Bacteroidota</taxon>
        <taxon>Chitinophagia</taxon>
        <taxon>Chitinophagales</taxon>
        <taxon>Chitinophagaceae</taxon>
        <taxon>Chitinophaga</taxon>
    </lineage>
</organism>
<feature type="binding site" evidence="8">
    <location>
        <position position="84"/>
    </location>
    <ligand>
        <name>substrate</name>
    </ligand>
</feature>
<sequence length="137" mass="15134">MQIAIINGPNLNLLGKREPGIYGNESFESYFEKLKAQYPDVQLTYFQSNIEGEMINHLHEIGFSYDGILLNAGGYTHTSVALRDAISAIKTPVLEIHISNIHAREEFRHKSMIAPACVGSICGLGMKGYALGVAYFL</sequence>
<dbReference type="Gene3D" id="3.40.50.9100">
    <property type="entry name" value="Dehydroquinase, class II"/>
    <property type="match status" value="1"/>
</dbReference>
<feature type="active site" description="Proton donor" evidence="8">
    <location>
        <position position="97"/>
    </location>
</feature>
<evidence type="ECO:0000313" key="9">
    <source>
        <dbReference type="EMBL" id="UPK71922.1"/>
    </source>
</evidence>